<sequence length="501" mass="56000">MTDSNSELGRNENVMDELDALCTCESEQTKDPIDLCSDVEIRILISALDVEDDSDDEIPGYASSENTDDEIIEIVESSDINDFSEENGTASDVVEVLSDEDEIIKSKTESDIDEESLIEGVDTISITEVVSDAEAITNVNELSVTSVVEDVPTTIAETCVTVEATKIEQIDEIEMESPVAKINEPVVVPKITRATSRKTITTAEPMKPTPTKPTQKEIDADREARTKIVSNKLKWSANASTPAYTMAPAKRLVVEKVGNVSITTKGKAAAMANIQSKRVAEKVKIERKEQDEEYKLKKDTKMQLRHEIVAKEKARAAEAKKAREQLVKEQREAMIKQRKAVNAEEERVKQECEERRDALKKARVHAINTSKVHVSQNKTLLSKNDIQFDNLMTNSDTPPDANPELFQKVLDLLKKEGGNTFNEDSDIAEIMDSNSQGVSKMNKRILLETISNVLQSQQKDFNYSKVNEALTKWAHSLMRPTMESSQEIKSSDNDEAFKHYL</sequence>
<evidence type="ECO:0000256" key="2">
    <source>
        <dbReference type="SAM" id="MobiDB-lite"/>
    </source>
</evidence>
<name>A0AAD9UPU6_9APIC</name>
<keyword evidence="4" id="KW-1185">Reference proteome</keyword>
<evidence type="ECO:0000313" key="3">
    <source>
        <dbReference type="EMBL" id="KAK2197453.1"/>
    </source>
</evidence>
<feature type="compositionally biased region" description="Basic and acidic residues" evidence="2">
    <location>
        <begin position="489"/>
        <end position="501"/>
    </location>
</feature>
<dbReference type="EMBL" id="JALLKP010000001">
    <property type="protein sequence ID" value="KAK2197453.1"/>
    <property type="molecule type" value="Genomic_DNA"/>
</dbReference>
<protein>
    <submittedName>
        <fullName evidence="3">Uncharacterized protein</fullName>
    </submittedName>
</protein>
<dbReference type="RefSeq" id="XP_067804295.1">
    <property type="nucleotide sequence ID" value="XM_067945504.1"/>
</dbReference>
<keyword evidence="1" id="KW-0175">Coiled coil</keyword>
<dbReference type="Proteomes" id="UP001214638">
    <property type="component" value="Unassembled WGS sequence"/>
</dbReference>
<dbReference type="KEGG" id="bdw:94334751"/>
<accession>A0AAD9UPU6</accession>
<dbReference type="AlphaFoldDB" id="A0AAD9UPU6"/>
<feature type="coiled-coil region" evidence="1">
    <location>
        <begin position="309"/>
        <end position="362"/>
    </location>
</feature>
<evidence type="ECO:0000256" key="1">
    <source>
        <dbReference type="SAM" id="Coils"/>
    </source>
</evidence>
<organism evidence="3 4">
    <name type="scientific">Babesia duncani</name>
    <dbReference type="NCBI Taxonomy" id="323732"/>
    <lineage>
        <taxon>Eukaryota</taxon>
        <taxon>Sar</taxon>
        <taxon>Alveolata</taxon>
        <taxon>Apicomplexa</taxon>
        <taxon>Aconoidasida</taxon>
        <taxon>Piroplasmida</taxon>
        <taxon>Babesiidae</taxon>
        <taxon>Babesia</taxon>
    </lineage>
</organism>
<evidence type="ECO:0000313" key="4">
    <source>
        <dbReference type="Proteomes" id="UP001214638"/>
    </source>
</evidence>
<proteinExistence type="predicted"/>
<reference evidence="3" key="1">
    <citation type="journal article" date="2023" name="Nat. Microbiol.">
        <title>Babesia duncani multi-omics identifies virulence factors and drug targets.</title>
        <authorList>
            <person name="Singh P."/>
            <person name="Lonardi S."/>
            <person name="Liang Q."/>
            <person name="Vydyam P."/>
            <person name="Khabirova E."/>
            <person name="Fang T."/>
            <person name="Gihaz S."/>
            <person name="Thekkiniath J."/>
            <person name="Munshi M."/>
            <person name="Abel S."/>
            <person name="Ciampossin L."/>
            <person name="Batugedara G."/>
            <person name="Gupta M."/>
            <person name="Lu X.M."/>
            <person name="Lenz T."/>
            <person name="Chakravarty S."/>
            <person name="Cornillot E."/>
            <person name="Hu Y."/>
            <person name="Ma W."/>
            <person name="Gonzalez L.M."/>
            <person name="Sanchez S."/>
            <person name="Estrada K."/>
            <person name="Sanchez-Flores A."/>
            <person name="Montero E."/>
            <person name="Harb O.S."/>
            <person name="Le Roch K.G."/>
            <person name="Mamoun C.B."/>
        </authorList>
    </citation>
    <scope>NUCLEOTIDE SEQUENCE</scope>
    <source>
        <strain evidence="3">WA1</strain>
    </source>
</reference>
<dbReference type="GeneID" id="94334751"/>
<comment type="caution">
    <text evidence="3">The sequence shown here is derived from an EMBL/GenBank/DDBJ whole genome shotgun (WGS) entry which is preliminary data.</text>
</comment>
<gene>
    <name evidence="3" type="ORF">BdWA1_000453</name>
</gene>
<feature type="region of interest" description="Disordered" evidence="2">
    <location>
        <begin position="481"/>
        <end position="501"/>
    </location>
</feature>